<keyword evidence="1" id="KW-0732">Signal</keyword>
<dbReference type="RefSeq" id="XP_046065848.1">
    <property type="nucleotide sequence ID" value="XM_046212341.1"/>
</dbReference>
<feature type="chain" id="PRO_5042104293" evidence="1">
    <location>
        <begin position="25"/>
        <end position="551"/>
    </location>
</feature>
<sequence length="551" mass="59385">MTSTLSTFASLTALLCLQAPLSLASNSHHVRHHNHHARASSICATSAVNVVDNSTTFWPFQTFQSFGSTPPQLNITTNGKELGDGLLFFSPGSESGQGKPKEVNNFIMTSAGELVWANPNPRGATDIKVQTLDGEPVFTYYTPVGPQSFAGIGWGEVHVVDKTYTEIYTICPQLNLTKGDGVTSICDSDLHEHYITPENTMYVTAFNLTQWDLTSVGGTANDWVIDALAVEVDIKSGNILSVWSALDHIPTNQSHAGVPKTGVPKSGAIDLYHMNSIQSYGDYMLINCRHTWSTYLVNRKTGEIEWTIDGQTGGDFGSLPANGTFKWQHHARITNVSATEAILTYFNNDNNQPGKVAVSTGLALQLTLPPNPKTPPKLLASLHDASDPLNAWAEGSTMQLSNGNWFMGYGSSAIMKEYGPDAATGQDVRWSAQFDSIGGGDSYRAFKQVWHGLPTIPPSFVVAQGEVPAGLSGCTNATNATLGYVSWNGATDVSSYSLYGGASEDDMQFLGAIRKMGFETVFPITQDVSYVMVSGSDPTLNVERNSTVVKI</sequence>
<evidence type="ECO:0000313" key="3">
    <source>
        <dbReference type="Proteomes" id="UP001201262"/>
    </source>
</evidence>
<name>A0AAD4KDV8_9EURO</name>
<keyword evidence="3" id="KW-1185">Reference proteome</keyword>
<dbReference type="InterPro" id="IPR039535">
    <property type="entry name" value="ASST-like"/>
</dbReference>
<protein>
    <submittedName>
        <fullName evidence="2">ASST-domain-containing protein</fullName>
    </submittedName>
</protein>
<dbReference type="GeneID" id="70242628"/>
<gene>
    <name evidence="2" type="ORF">BGW36DRAFT_308558</name>
</gene>
<reference evidence="2" key="1">
    <citation type="submission" date="2021-12" db="EMBL/GenBank/DDBJ databases">
        <title>Convergent genome expansion in fungi linked to evolution of root-endophyte symbiosis.</title>
        <authorList>
            <consortium name="DOE Joint Genome Institute"/>
            <person name="Ke Y.-H."/>
            <person name="Bonito G."/>
            <person name="Liao H.-L."/>
            <person name="Looney B."/>
            <person name="Rojas-Flechas A."/>
            <person name="Nash J."/>
            <person name="Hameed K."/>
            <person name="Schadt C."/>
            <person name="Martin F."/>
            <person name="Crous P.W."/>
            <person name="Miettinen O."/>
            <person name="Magnuson J.K."/>
            <person name="Labbe J."/>
            <person name="Jacobson D."/>
            <person name="Doktycz M.J."/>
            <person name="Veneault-Fourrey C."/>
            <person name="Kuo A."/>
            <person name="Mondo S."/>
            <person name="Calhoun S."/>
            <person name="Riley R."/>
            <person name="Ohm R."/>
            <person name="LaButti K."/>
            <person name="Andreopoulos B."/>
            <person name="Pangilinan J."/>
            <person name="Nolan M."/>
            <person name="Tritt A."/>
            <person name="Clum A."/>
            <person name="Lipzen A."/>
            <person name="Daum C."/>
            <person name="Barry K."/>
            <person name="Grigoriev I.V."/>
            <person name="Vilgalys R."/>
        </authorList>
    </citation>
    <scope>NUCLEOTIDE SEQUENCE</scope>
    <source>
        <strain evidence="2">PMI_201</strain>
    </source>
</reference>
<feature type="signal peptide" evidence="1">
    <location>
        <begin position="1"/>
        <end position="24"/>
    </location>
</feature>
<dbReference type="PANTHER" id="PTHR35340:SF6">
    <property type="entry name" value="ASST-DOMAIN-CONTAINING PROTEIN"/>
    <property type="match status" value="1"/>
</dbReference>
<dbReference type="EMBL" id="JAJTJA010000015">
    <property type="protein sequence ID" value="KAH8689494.1"/>
    <property type="molecule type" value="Genomic_DNA"/>
</dbReference>
<accession>A0AAD4KDV8</accession>
<comment type="caution">
    <text evidence="2">The sequence shown here is derived from an EMBL/GenBank/DDBJ whole genome shotgun (WGS) entry which is preliminary data.</text>
</comment>
<evidence type="ECO:0000313" key="2">
    <source>
        <dbReference type="EMBL" id="KAH8689494.1"/>
    </source>
</evidence>
<organism evidence="2 3">
    <name type="scientific">Talaromyces proteolyticus</name>
    <dbReference type="NCBI Taxonomy" id="1131652"/>
    <lineage>
        <taxon>Eukaryota</taxon>
        <taxon>Fungi</taxon>
        <taxon>Dikarya</taxon>
        <taxon>Ascomycota</taxon>
        <taxon>Pezizomycotina</taxon>
        <taxon>Eurotiomycetes</taxon>
        <taxon>Eurotiomycetidae</taxon>
        <taxon>Eurotiales</taxon>
        <taxon>Trichocomaceae</taxon>
        <taxon>Talaromyces</taxon>
        <taxon>Talaromyces sect. Bacilispori</taxon>
    </lineage>
</organism>
<dbReference type="Pfam" id="PF14269">
    <property type="entry name" value="Arylsulfotran_2"/>
    <property type="match status" value="1"/>
</dbReference>
<dbReference type="PANTHER" id="PTHR35340">
    <property type="entry name" value="PQQ ENZYME REPEAT PROTEIN-RELATED"/>
    <property type="match status" value="1"/>
</dbReference>
<dbReference type="Proteomes" id="UP001201262">
    <property type="component" value="Unassembled WGS sequence"/>
</dbReference>
<dbReference type="InterPro" id="IPR053143">
    <property type="entry name" value="Arylsulfate_ST"/>
</dbReference>
<dbReference type="AlphaFoldDB" id="A0AAD4KDV8"/>
<proteinExistence type="predicted"/>
<evidence type="ECO:0000256" key="1">
    <source>
        <dbReference type="SAM" id="SignalP"/>
    </source>
</evidence>